<keyword evidence="5 10" id="KW-0812">Transmembrane</keyword>
<evidence type="ECO:0000256" key="6">
    <source>
        <dbReference type="ARBA" id="ARBA00022801"/>
    </source>
</evidence>
<feature type="domain" description="Peptidase S54 rhomboid" evidence="12">
    <location>
        <begin position="232"/>
        <end position="363"/>
    </location>
</feature>
<keyword evidence="7 10" id="KW-0720">Serine protease</keyword>
<evidence type="ECO:0000256" key="8">
    <source>
        <dbReference type="ARBA" id="ARBA00022989"/>
    </source>
</evidence>
<evidence type="ECO:0000256" key="1">
    <source>
        <dbReference type="ARBA" id="ARBA00000156"/>
    </source>
</evidence>
<dbReference type="EMBL" id="KI635795">
    <property type="protein sequence ID" value="ETB57853.1"/>
    <property type="molecule type" value="Genomic_DNA"/>
</dbReference>
<evidence type="ECO:0000256" key="2">
    <source>
        <dbReference type="ARBA" id="ARBA00004141"/>
    </source>
</evidence>
<feature type="compositionally biased region" description="Low complexity" evidence="11">
    <location>
        <begin position="82"/>
        <end position="104"/>
    </location>
</feature>
<feature type="transmembrane region" description="Helical" evidence="10">
    <location>
        <begin position="268"/>
        <end position="286"/>
    </location>
</feature>
<feature type="transmembrane region" description="Helical" evidence="10">
    <location>
        <begin position="396"/>
        <end position="416"/>
    </location>
</feature>
<dbReference type="MEROPS" id="S54.018"/>
<keyword evidence="8 10" id="KW-1133">Transmembrane helix</keyword>
<dbReference type="EC" id="3.4.21.105" evidence="10"/>
<comment type="function">
    <text evidence="10">Serine protease involved in intramembrane proteolysis.</text>
</comment>
<keyword evidence="9 10" id="KW-0472">Membrane</keyword>
<dbReference type="GO" id="GO:0004252">
    <property type="term" value="F:serine-type endopeptidase activity"/>
    <property type="evidence" value="ECO:0007669"/>
    <property type="project" value="InterPro"/>
</dbReference>
<evidence type="ECO:0000256" key="5">
    <source>
        <dbReference type="ARBA" id="ARBA00022692"/>
    </source>
</evidence>
<evidence type="ECO:0000256" key="9">
    <source>
        <dbReference type="ARBA" id="ARBA00023136"/>
    </source>
</evidence>
<feature type="transmembrane region" description="Helical" evidence="10">
    <location>
        <begin position="298"/>
        <end position="321"/>
    </location>
</feature>
<dbReference type="InterPro" id="IPR005334">
    <property type="entry name" value="Tctex-1-like"/>
</dbReference>
<comment type="subcellular location">
    <subcellularLocation>
        <location evidence="2 10">Membrane</location>
        <topology evidence="2 10">Multi-pass membrane protein</topology>
    </subcellularLocation>
</comment>
<dbReference type="PANTHER" id="PTHR22936:SF69">
    <property type="entry name" value="RHOMBOID-LIKE PROTEIN"/>
    <property type="match status" value="1"/>
</dbReference>
<accession>V7PHQ7</accession>
<protein>
    <recommendedName>
        <fullName evidence="10">Rhomboid-like protease</fullName>
        <ecNumber evidence="10">3.4.21.105</ecNumber>
    </recommendedName>
</protein>
<evidence type="ECO:0000256" key="11">
    <source>
        <dbReference type="SAM" id="MobiDB-lite"/>
    </source>
</evidence>
<dbReference type="Pfam" id="PF03645">
    <property type="entry name" value="Tctex-1"/>
    <property type="match status" value="1"/>
</dbReference>
<evidence type="ECO:0000256" key="10">
    <source>
        <dbReference type="RuleBase" id="RU362115"/>
    </source>
</evidence>
<dbReference type="Pfam" id="PF01694">
    <property type="entry name" value="Rhomboid"/>
    <property type="match status" value="1"/>
</dbReference>
<dbReference type="Gene3D" id="1.20.1540.10">
    <property type="entry name" value="Rhomboid-like"/>
    <property type="match status" value="1"/>
</dbReference>
<dbReference type="SUPFAM" id="SSF144091">
    <property type="entry name" value="Rhomboid-like"/>
    <property type="match status" value="1"/>
</dbReference>
<dbReference type="AlphaFoldDB" id="V7PHQ7"/>
<evidence type="ECO:0000256" key="3">
    <source>
        <dbReference type="ARBA" id="ARBA00009045"/>
    </source>
</evidence>
<comment type="similarity">
    <text evidence="3 10">Belongs to the peptidase S54 family.</text>
</comment>
<evidence type="ECO:0000313" key="14">
    <source>
        <dbReference type="Proteomes" id="UP000018538"/>
    </source>
</evidence>
<reference evidence="13 14" key="1">
    <citation type="submission" date="2013-11" db="EMBL/GenBank/DDBJ databases">
        <title>The Genome Sequence of Plasmodium yoelii 17X.</title>
        <authorList>
            <consortium name="The Broad Institute Genomics Platform"/>
            <consortium name="The Broad Institute Genome Sequencing Center for Infectious Disease"/>
            <person name="Neafsey D."/>
            <person name="Adams J."/>
            <person name="Walker B."/>
            <person name="Young S.K."/>
            <person name="Zeng Q."/>
            <person name="Gargeya S."/>
            <person name="Fitzgerald M."/>
            <person name="Haas B."/>
            <person name="Abouelleil A."/>
            <person name="Alvarado L."/>
            <person name="Chapman S.B."/>
            <person name="Gainer-Dewar J."/>
            <person name="Goldberg J."/>
            <person name="Griggs A."/>
            <person name="Gujja S."/>
            <person name="Hansen M."/>
            <person name="Howarth C."/>
            <person name="Imamovic A."/>
            <person name="Ireland A."/>
            <person name="Larimer J."/>
            <person name="McCowan C."/>
            <person name="Murphy C."/>
            <person name="Pearson M."/>
            <person name="Poon T.W."/>
            <person name="Priest M."/>
            <person name="Roberts A."/>
            <person name="Saif S."/>
            <person name="Shea T."/>
            <person name="Sykes S."/>
            <person name="Wortman J."/>
            <person name="Nusbaum C."/>
            <person name="Birren B."/>
        </authorList>
    </citation>
    <scope>NUCLEOTIDE SEQUENCE [LARGE SCALE GENOMIC DNA]</scope>
    <source>
        <strain evidence="13 14">17X</strain>
    </source>
</reference>
<dbReference type="InterPro" id="IPR022764">
    <property type="entry name" value="Peptidase_S54_rhomboid_dom"/>
</dbReference>
<feature type="region of interest" description="Disordered" evidence="11">
    <location>
        <begin position="1"/>
        <end position="24"/>
    </location>
</feature>
<evidence type="ECO:0000259" key="12">
    <source>
        <dbReference type="Pfam" id="PF01694"/>
    </source>
</evidence>
<comment type="caution">
    <text evidence="10">Lacks conserved residue(s) required for the propagation of feature annotation.</text>
</comment>
<dbReference type="InterPro" id="IPR035952">
    <property type="entry name" value="Rhomboid-like_sf"/>
</dbReference>
<dbReference type="CDD" id="cd21451">
    <property type="entry name" value="DLC-like_TCTEX1D"/>
    <property type="match status" value="1"/>
</dbReference>
<dbReference type="GO" id="GO:0016020">
    <property type="term" value="C:membrane"/>
    <property type="evidence" value="ECO:0007669"/>
    <property type="project" value="UniProtKB-SubCell"/>
</dbReference>
<keyword evidence="14" id="KW-1185">Reference proteome</keyword>
<dbReference type="OrthoDB" id="418595at2759"/>
<feature type="transmembrane region" description="Helical" evidence="10">
    <location>
        <begin position="237"/>
        <end position="256"/>
    </location>
</feature>
<name>V7PHQ7_PLAYE</name>
<evidence type="ECO:0000256" key="4">
    <source>
        <dbReference type="ARBA" id="ARBA00022670"/>
    </source>
</evidence>
<dbReference type="InterPro" id="IPR002610">
    <property type="entry name" value="Peptidase_S54_rhomboid-like"/>
</dbReference>
<keyword evidence="4 10" id="KW-0645">Protease</keyword>
<sequence>MMEGIKKTTPSNLDINENEQNNKDENKVDMNGFCFFVNTCEEKLNEFLENYFCNKTHEELKYTEENQGANKCINNYSEKNNNNAENNDSYISSHNVSSNTIDNGDNSDNDSSNENEKNYEKKIIKSNYDRIAINLVDTVEQFMEPYVNERYKIIVHAIIGENKKQGIHIASKSLWNVETDNYISAKYVNDFIFVTVMVFLLYNDINPGEFLTPSGSTLITLGANVGSKIKNGEIHRLILPIFLHANIFHTFFNVFFQLRMGFTLEKNYGILQVAILYFVSGIYGNILSSSVTYCTIKVGASTSGMGLLGIVASELMLLWHIIRHRERVVFNILFFTLISILYYFTFNGSNIDHVGHLGGLLSGKFRNTKNHESISIGMLYNEKMENKPTWYNNVKIASYVCLVLLAIIPTVVLFAVPRTC</sequence>
<organism evidence="13 14">
    <name type="scientific">Plasmodium yoelii 17X</name>
    <dbReference type="NCBI Taxonomy" id="1323249"/>
    <lineage>
        <taxon>Eukaryota</taxon>
        <taxon>Sar</taxon>
        <taxon>Alveolata</taxon>
        <taxon>Apicomplexa</taxon>
        <taxon>Aconoidasida</taxon>
        <taxon>Haemosporida</taxon>
        <taxon>Plasmodiidae</taxon>
        <taxon>Plasmodium</taxon>
        <taxon>Plasmodium (Vinckeia)</taxon>
    </lineage>
</organism>
<feature type="transmembrane region" description="Helical" evidence="10">
    <location>
        <begin position="328"/>
        <end position="346"/>
    </location>
</feature>
<feature type="region of interest" description="Disordered" evidence="11">
    <location>
        <begin position="82"/>
        <end position="117"/>
    </location>
</feature>
<dbReference type="Proteomes" id="UP000018538">
    <property type="component" value="Unassembled WGS sequence"/>
</dbReference>
<evidence type="ECO:0000313" key="13">
    <source>
        <dbReference type="EMBL" id="ETB57853.1"/>
    </source>
</evidence>
<dbReference type="GO" id="GO:0006508">
    <property type="term" value="P:proteolysis"/>
    <property type="evidence" value="ECO:0007669"/>
    <property type="project" value="UniProtKB-KW"/>
</dbReference>
<dbReference type="PANTHER" id="PTHR22936">
    <property type="entry name" value="RHOMBOID-RELATED"/>
    <property type="match status" value="1"/>
</dbReference>
<evidence type="ECO:0000256" key="7">
    <source>
        <dbReference type="ARBA" id="ARBA00022825"/>
    </source>
</evidence>
<keyword evidence="6 10" id="KW-0378">Hydrolase</keyword>
<gene>
    <name evidence="13" type="ORF">YYC_04653</name>
</gene>
<comment type="catalytic activity">
    <reaction evidence="1 10">
        <text>Cleaves type-1 transmembrane domains using a catalytic dyad composed of serine and histidine that are contributed by different transmembrane domains.</text>
        <dbReference type="EC" id="3.4.21.105"/>
    </reaction>
</comment>
<proteinExistence type="inferred from homology"/>